<dbReference type="SUPFAM" id="SSF63411">
    <property type="entry name" value="LuxS/MPP-like metallohydrolase"/>
    <property type="match status" value="2"/>
</dbReference>
<reference evidence="4 5" key="1">
    <citation type="submission" date="2021-02" db="EMBL/GenBank/DDBJ databases">
        <title>De Novo genome assembly of isolated myxobacteria.</title>
        <authorList>
            <person name="Stevens D.C."/>
        </authorList>
    </citation>
    <scope>NUCLEOTIDE SEQUENCE [LARGE SCALE GENOMIC DNA]</scope>
    <source>
        <strain evidence="5">SCPEA02</strain>
    </source>
</reference>
<dbReference type="InterPro" id="IPR050361">
    <property type="entry name" value="MPP/UQCRC_Complex"/>
</dbReference>
<protein>
    <submittedName>
        <fullName evidence="4">Insulinase family protein</fullName>
    </submittedName>
</protein>
<gene>
    <name evidence="4" type="ORF">JY651_15540</name>
</gene>
<keyword evidence="5" id="KW-1185">Reference proteome</keyword>
<dbReference type="InterPro" id="IPR007863">
    <property type="entry name" value="Peptidase_M16_C"/>
</dbReference>
<name>A0ABX7P6Z9_9BACT</name>
<evidence type="ECO:0000313" key="5">
    <source>
        <dbReference type="Proteomes" id="UP000662747"/>
    </source>
</evidence>
<dbReference type="RefSeq" id="WP_206727803.1">
    <property type="nucleotide sequence ID" value="NZ_CP071090.1"/>
</dbReference>
<evidence type="ECO:0000259" key="3">
    <source>
        <dbReference type="Pfam" id="PF05193"/>
    </source>
</evidence>
<evidence type="ECO:0000256" key="1">
    <source>
        <dbReference type="SAM" id="MobiDB-lite"/>
    </source>
</evidence>
<dbReference type="InterPro" id="IPR011765">
    <property type="entry name" value="Pept_M16_N"/>
</dbReference>
<sequence length="492" mass="52456">MASRKSPSLKTSTKSSSARAAKAPARTVKRSSRKAPASGRTASPRKAQAASTSSALKMPTLHESTTSSGLKVIAAERGPLPLVSMRLVLRAGSATDPAGKHGLADFTARLLRRGTRRLTAQQIDETVEFVGASLGVGVGEDTMSIALTTPAEHFAQMLGVLGQLVREPSFPPSEVDDARERALAQFSNDLDDPSVIADRAMVRALWGDHPYGHDVGGSKRTVSTFTRDDVVRFHQERMGPKVAMLVVVGAVKPERVAAAAEEAFVGWTGGPDAPPTVPPVKKIPGAGRVLLVDKPDQTQSQVRIGGPGFRMGHEDYFPATAMNIALGGGFTSRLMNEIRVNRGLTYGVSSWFDAMNAGGVFALSTFTKTASTREIIDVALGEIGSVREKGLKPRELTDAQAYLAGLYPLRTETNESIAGSIADTRVHGLGDDWVEKFRDRLRAVTSKQVSAVAKKYCLPESPAIVVLGRAEEVKKHLKGLGPITVVPASEYE</sequence>
<dbReference type="EMBL" id="CP071090">
    <property type="protein sequence ID" value="QSQ26254.1"/>
    <property type="molecule type" value="Genomic_DNA"/>
</dbReference>
<feature type="domain" description="Peptidase M16 N-terminal" evidence="2">
    <location>
        <begin position="77"/>
        <end position="212"/>
    </location>
</feature>
<dbReference type="Pfam" id="PF00675">
    <property type="entry name" value="Peptidase_M16"/>
    <property type="match status" value="1"/>
</dbReference>
<proteinExistence type="predicted"/>
<dbReference type="PANTHER" id="PTHR11851">
    <property type="entry name" value="METALLOPROTEASE"/>
    <property type="match status" value="1"/>
</dbReference>
<dbReference type="Gene3D" id="3.30.830.10">
    <property type="entry name" value="Metalloenzyme, LuxS/M16 peptidase-like"/>
    <property type="match status" value="2"/>
</dbReference>
<feature type="region of interest" description="Disordered" evidence="1">
    <location>
        <begin position="1"/>
        <end position="63"/>
    </location>
</feature>
<evidence type="ECO:0000313" key="4">
    <source>
        <dbReference type="EMBL" id="QSQ26254.1"/>
    </source>
</evidence>
<feature type="compositionally biased region" description="Low complexity" evidence="1">
    <location>
        <begin position="1"/>
        <end position="26"/>
    </location>
</feature>
<dbReference type="InterPro" id="IPR011249">
    <property type="entry name" value="Metalloenz_LuxS/M16"/>
</dbReference>
<dbReference type="Proteomes" id="UP000662747">
    <property type="component" value="Chromosome"/>
</dbReference>
<dbReference type="PANTHER" id="PTHR11851:SF224">
    <property type="entry name" value="PROCESSING PROTEASE"/>
    <property type="match status" value="1"/>
</dbReference>
<organism evidence="4 5">
    <name type="scientific">Pyxidicoccus parkwayensis</name>
    <dbReference type="NCBI Taxonomy" id="2813578"/>
    <lineage>
        <taxon>Bacteria</taxon>
        <taxon>Pseudomonadati</taxon>
        <taxon>Myxococcota</taxon>
        <taxon>Myxococcia</taxon>
        <taxon>Myxococcales</taxon>
        <taxon>Cystobacterineae</taxon>
        <taxon>Myxococcaceae</taxon>
        <taxon>Pyxidicoccus</taxon>
    </lineage>
</organism>
<evidence type="ECO:0000259" key="2">
    <source>
        <dbReference type="Pfam" id="PF00675"/>
    </source>
</evidence>
<accession>A0ABX7P6Z9</accession>
<dbReference type="Pfam" id="PF05193">
    <property type="entry name" value="Peptidase_M16_C"/>
    <property type="match status" value="1"/>
</dbReference>
<feature type="domain" description="Peptidase M16 C-terminal" evidence="3">
    <location>
        <begin position="225"/>
        <end position="401"/>
    </location>
</feature>